<dbReference type="NCBIfam" id="TIGR00022">
    <property type="entry name" value="YhcH/YjgK/YiaL family protein"/>
    <property type="match status" value="1"/>
</dbReference>
<dbReference type="InterPro" id="IPR037012">
    <property type="entry name" value="NanQ/TabA/YiaL_sf"/>
</dbReference>
<keyword evidence="4" id="KW-1185">Reference proteome</keyword>
<dbReference type="Proteomes" id="UP000447876">
    <property type="component" value="Unassembled WGS sequence"/>
</dbReference>
<dbReference type="Gene3D" id="2.60.120.370">
    <property type="entry name" value="YhcH/YjgK/YiaL"/>
    <property type="match status" value="1"/>
</dbReference>
<dbReference type="Proteomes" id="UP000681290">
    <property type="component" value="Unassembled WGS sequence"/>
</dbReference>
<organism evidence="2 3">
    <name type="scientific">Paenibacillus woosongensis</name>
    <dbReference type="NCBI Taxonomy" id="307580"/>
    <lineage>
        <taxon>Bacteria</taxon>
        <taxon>Bacillati</taxon>
        <taxon>Bacillota</taxon>
        <taxon>Bacilli</taxon>
        <taxon>Bacillales</taxon>
        <taxon>Paenibacillaceae</taxon>
        <taxon>Paenibacillus</taxon>
    </lineage>
</organism>
<dbReference type="OrthoDB" id="9792756at2"/>
<comment type="caution">
    <text evidence="2">The sequence shown here is derived from an EMBL/GenBank/DDBJ whole genome shotgun (WGS) entry which is preliminary data.</text>
</comment>
<evidence type="ECO:0000313" key="2">
    <source>
        <dbReference type="EMBL" id="MUG47451.1"/>
    </source>
</evidence>
<gene>
    <name evidence="2" type="ORF">GNP95_21095</name>
    <name evidence="1" type="ORF">J15TS10_30400</name>
</gene>
<reference evidence="1 4" key="2">
    <citation type="submission" date="2021-03" db="EMBL/GenBank/DDBJ databases">
        <title>Antimicrobial resistance genes in bacteria isolated from Japanese honey, and their potential for conferring macrolide and lincosamide resistance in the American foulbrood pathogen Paenibacillus larvae.</title>
        <authorList>
            <person name="Okamoto M."/>
            <person name="Kumagai M."/>
            <person name="Kanamori H."/>
            <person name="Takamatsu D."/>
        </authorList>
    </citation>
    <scope>NUCLEOTIDE SEQUENCE [LARGE SCALE GENOMIC DNA]</scope>
    <source>
        <strain evidence="1 4">J15TS10</strain>
    </source>
</reference>
<dbReference type="InterPro" id="IPR004375">
    <property type="entry name" value="NanQ/TabA/YiaL"/>
</dbReference>
<protein>
    <submittedName>
        <fullName evidence="2">DUF386 family protein</fullName>
    </submittedName>
</protein>
<dbReference type="EMBL" id="WNZW01000012">
    <property type="protein sequence ID" value="MUG47451.1"/>
    <property type="molecule type" value="Genomic_DNA"/>
</dbReference>
<proteinExistence type="predicted"/>
<dbReference type="GO" id="GO:0005829">
    <property type="term" value="C:cytosol"/>
    <property type="evidence" value="ECO:0007669"/>
    <property type="project" value="TreeGrafter"/>
</dbReference>
<dbReference type="Pfam" id="PF04074">
    <property type="entry name" value="DUF386"/>
    <property type="match status" value="1"/>
</dbReference>
<evidence type="ECO:0000313" key="4">
    <source>
        <dbReference type="Proteomes" id="UP000681290"/>
    </source>
</evidence>
<sequence>MMLGDIRNLDQEKHLYPSAVRRGLEYIKLHQLENASPGRYELESGKMFAIVQEYTTQPVSGQQYESHYSYIDIQYLVSGTERIGWKRYDDRLKISLNRLSEDDIQYYESEAEKEFEAVQRRERRAGQDEGSDLIMEPGLFAVFFPTDLHRPCGHVHRESCIRKIVIKIHRSLVGL</sequence>
<name>A0A7X2Z4Q6_9BACL</name>
<dbReference type="RefSeq" id="WP_155612821.1">
    <property type="nucleotide sequence ID" value="NZ_BOSM01000005.1"/>
</dbReference>
<evidence type="ECO:0000313" key="3">
    <source>
        <dbReference type="Proteomes" id="UP000447876"/>
    </source>
</evidence>
<dbReference type="AlphaFoldDB" id="A0A7X2Z4Q6"/>
<dbReference type="EMBL" id="BOSM01000005">
    <property type="protein sequence ID" value="GIP59226.1"/>
    <property type="molecule type" value="Genomic_DNA"/>
</dbReference>
<dbReference type="SUPFAM" id="SSF51197">
    <property type="entry name" value="Clavaminate synthase-like"/>
    <property type="match status" value="1"/>
</dbReference>
<accession>A0A7X2Z4Q6</accession>
<dbReference type="PANTHER" id="PTHR34986">
    <property type="entry name" value="EVOLVED BETA-GALACTOSIDASE SUBUNIT BETA"/>
    <property type="match status" value="1"/>
</dbReference>
<evidence type="ECO:0000313" key="1">
    <source>
        <dbReference type="EMBL" id="GIP59226.1"/>
    </source>
</evidence>
<reference evidence="2 3" key="1">
    <citation type="submission" date="2019-11" db="EMBL/GenBank/DDBJ databases">
        <title>Draft genome sequences of five Paenibacillus species of dairy origin.</title>
        <authorList>
            <person name="Olajide A.M."/>
            <person name="Chen S."/>
            <person name="Lapointe G."/>
        </authorList>
    </citation>
    <scope>NUCLEOTIDE SEQUENCE [LARGE SCALE GENOMIC DNA]</scope>
    <source>
        <strain evidence="2 3">12CR55</strain>
    </source>
</reference>
<dbReference type="PANTHER" id="PTHR34986:SF1">
    <property type="entry name" value="PROTEIN YIAL"/>
    <property type="match status" value="1"/>
</dbReference>